<evidence type="ECO:0000313" key="2">
    <source>
        <dbReference type="EMBL" id="ADU46751.1"/>
    </source>
</evidence>
<dbReference type="STRING" id="710696.Intca_0193"/>
<protein>
    <submittedName>
        <fullName evidence="2">Superoxide dismutase</fullName>
    </submittedName>
</protein>
<dbReference type="Proteomes" id="UP000008914">
    <property type="component" value="Chromosome"/>
</dbReference>
<feature type="chain" id="PRO_5039469366" evidence="1">
    <location>
        <begin position="27"/>
        <end position="304"/>
    </location>
</feature>
<reference evidence="2 3" key="1">
    <citation type="journal article" date="2010" name="Stand. Genomic Sci.">
        <title>Complete genome sequence of Intrasporangium calvum type strain (7 KIP).</title>
        <authorList>
            <person name="Del Rio T.G."/>
            <person name="Chertkov O."/>
            <person name="Yasawong M."/>
            <person name="Lucas S."/>
            <person name="Deshpande S."/>
            <person name="Cheng J.F."/>
            <person name="Detter C."/>
            <person name="Tapia R."/>
            <person name="Han C."/>
            <person name="Goodwin L."/>
            <person name="Pitluck S."/>
            <person name="Liolios K."/>
            <person name="Ivanova N."/>
            <person name="Mavromatis K."/>
            <person name="Pati A."/>
            <person name="Chen A."/>
            <person name="Palaniappan K."/>
            <person name="Land M."/>
            <person name="Hauser L."/>
            <person name="Chang Y.J."/>
            <person name="Jeffries C.D."/>
            <person name="Rohde M."/>
            <person name="Pukall R."/>
            <person name="Sikorski J."/>
            <person name="Goker M."/>
            <person name="Woyke T."/>
            <person name="Bristow J."/>
            <person name="Eisen J.A."/>
            <person name="Markowitz V."/>
            <person name="Hugenholtz P."/>
            <person name="Kyrpides N.C."/>
            <person name="Klenk H.P."/>
            <person name="Lapidus A."/>
        </authorList>
    </citation>
    <scope>NUCLEOTIDE SEQUENCE [LARGE SCALE GENOMIC DNA]</scope>
    <source>
        <strain evidence="3">ATCC 23552 / DSM 43043 / JCM 3097 / NBRC 12989 / 7 KIP</strain>
    </source>
</reference>
<dbReference type="KEGG" id="ica:Intca_0193"/>
<accession>E6S611</accession>
<evidence type="ECO:0000256" key="1">
    <source>
        <dbReference type="SAM" id="SignalP"/>
    </source>
</evidence>
<dbReference type="HOGENOM" id="CLU_056731_0_0_11"/>
<dbReference type="AlphaFoldDB" id="E6S611"/>
<dbReference type="InterPro" id="IPR015943">
    <property type="entry name" value="WD40/YVTN_repeat-like_dom_sf"/>
</dbReference>
<dbReference type="PANTHER" id="PTHR47197">
    <property type="entry name" value="PROTEIN NIRF"/>
    <property type="match status" value="1"/>
</dbReference>
<evidence type="ECO:0000313" key="3">
    <source>
        <dbReference type="Proteomes" id="UP000008914"/>
    </source>
</evidence>
<keyword evidence="3" id="KW-1185">Reference proteome</keyword>
<dbReference type="InterPro" id="IPR051200">
    <property type="entry name" value="Host-pathogen_enzymatic-act"/>
</dbReference>
<keyword evidence="1" id="KW-0732">Signal</keyword>
<gene>
    <name evidence="2" type="ordered locus">Intca_0193</name>
</gene>
<proteinExistence type="predicted"/>
<feature type="signal peptide" evidence="1">
    <location>
        <begin position="1"/>
        <end position="26"/>
    </location>
</feature>
<dbReference type="SUPFAM" id="SSF63829">
    <property type="entry name" value="Calcium-dependent phosphotriesterase"/>
    <property type="match status" value="1"/>
</dbReference>
<dbReference type="Gene3D" id="2.130.10.10">
    <property type="entry name" value="YVTN repeat-like/Quinoprotein amine dehydrogenase"/>
    <property type="match status" value="1"/>
</dbReference>
<dbReference type="eggNOG" id="COG3391">
    <property type="taxonomic scope" value="Bacteria"/>
</dbReference>
<dbReference type="EMBL" id="CP002343">
    <property type="protein sequence ID" value="ADU46751.1"/>
    <property type="molecule type" value="Genomic_DNA"/>
</dbReference>
<dbReference type="PANTHER" id="PTHR47197:SF3">
    <property type="entry name" value="DIHYDRO-HEME D1 DEHYDROGENASE"/>
    <property type="match status" value="1"/>
</dbReference>
<organism evidence="2 3">
    <name type="scientific">Intrasporangium calvum (strain ATCC 23552 / DSM 43043 / JCM 3097 / NBRC 12989 / NCIMB 10167 / NRRL B-3866 / 7 KIP)</name>
    <dbReference type="NCBI Taxonomy" id="710696"/>
    <lineage>
        <taxon>Bacteria</taxon>
        <taxon>Bacillati</taxon>
        <taxon>Actinomycetota</taxon>
        <taxon>Actinomycetes</taxon>
        <taxon>Micrococcales</taxon>
        <taxon>Intrasporangiaceae</taxon>
        <taxon>Intrasporangium</taxon>
    </lineage>
</organism>
<sequence>MGPRQALVTTALVAVFAATPLGAATAEPFPDVIPIPTGSLPEGIATGTGTSVYAGSRADGSVWLGDLRTGAGDLLVEGGEGRMAVGVKVASGLLFVSGGTYGDAHVYDARTGAEVAAYHLTDGPAFINDVTVTHEAAYFTNSAAAELYAVELARGVPTGEFATIPLVGEWQQVAGFNANGIAATPDGQTLLVINSTSGILYSVDPHTGVALAVDTGGTDLTAGDGILLRGRTLYVVRNVLNEVVELRLAPDHRSAAHVVTLTDPDFDVPTTIAMQGSRLYVVNARFTTPPGPTTEHDIVKVDGE</sequence>
<name>E6S611_INTC7</name>